<dbReference type="GO" id="GO:0005507">
    <property type="term" value="F:copper ion binding"/>
    <property type="evidence" value="ECO:0007669"/>
    <property type="project" value="InterPro"/>
</dbReference>
<reference evidence="6 7" key="1">
    <citation type="submission" date="2019-12" db="EMBL/GenBank/DDBJ databases">
        <title>Draft genome sequencing of Halomonas icarensis D1-1.</title>
        <authorList>
            <person name="Pandiyan K."/>
            <person name="Kushwaha P."/>
            <person name="Gowdham M."/>
            <person name="Chakdar H."/>
            <person name="Singh A."/>
            <person name="Kumar M."/>
            <person name="Saxena A.K."/>
        </authorList>
    </citation>
    <scope>NUCLEOTIDE SEQUENCE [LARGE SCALE GENOMIC DNA]</scope>
    <source>
        <strain evidence="6 7">D1-1</strain>
    </source>
</reference>
<evidence type="ECO:0000256" key="1">
    <source>
        <dbReference type="ARBA" id="ARBA00022448"/>
    </source>
</evidence>
<dbReference type="AlphaFoldDB" id="A0A7X5ALJ3"/>
<dbReference type="GO" id="GO:0009055">
    <property type="term" value="F:electron transfer activity"/>
    <property type="evidence" value="ECO:0007669"/>
    <property type="project" value="InterPro"/>
</dbReference>
<keyword evidence="4" id="KW-0186">Copper</keyword>
<dbReference type="PANTHER" id="PTHR36507:SF1">
    <property type="entry name" value="BLL1555 PROTEIN"/>
    <property type="match status" value="1"/>
</dbReference>
<proteinExistence type="predicted"/>
<dbReference type="SUPFAM" id="SSF49503">
    <property type="entry name" value="Cupredoxins"/>
    <property type="match status" value="1"/>
</dbReference>
<comment type="caution">
    <text evidence="6">The sequence shown here is derived from an EMBL/GenBank/DDBJ whole genome shotgun (WGS) entry which is preliminary data.</text>
</comment>
<dbReference type="PROSITE" id="PS00196">
    <property type="entry name" value="COPPER_BLUE"/>
    <property type="match status" value="1"/>
</dbReference>
<protein>
    <recommendedName>
        <fullName evidence="5">Blue (type 1) copper domain-containing protein</fullName>
    </recommendedName>
</protein>
<evidence type="ECO:0000313" key="6">
    <source>
        <dbReference type="EMBL" id="NAW12826.1"/>
    </source>
</evidence>
<keyword evidence="7" id="KW-1185">Reference proteome</keyword>
<dbReference type="InterPro" id="IPR008972">
    <property type="entry name" value="Cupredoxin"/>
</dbReference>
<dbReference type="InterPro" id="IPR028871">
    <property type="entry name" value="BlueCu_1_BS"/>
</dbReference>
<evidence type="ECO:0000256" key="3">
    <source>
        <dbReference type="ARBA" id="ARBA00022982"/>
    </source>
</evidence>
<gene>
    <name evidence="6" type="ORF">GRB80_08200</name>
</gene>
<dbReference type="Gene3D" id="2.60.40.420">
    <property type="entry name" value="Cupredoxins - blue copper proteins"/>
    <property type="match status" value="1"/>
</dbReference>
<accession>A0A7X5ALJ3</accession>
<sequence length="167" mass="17562">MSGGIAALAALPLAIAEPEHEVEIAMLGTARGERVWFAPLGVAVAPSTRVCFVNRDPGNSHTATSYHPANFERTQRIPDAAVPFHSGFLLPGDTFEVVLDAPGVYDYYCLPHERAGMVGRIVVGTPETPGWQGAVVETVHAAATALAALPSVEQILAHGQVMPEEAA</sequence>
<dbReference type="InterPro" id="IPR000923">
    <property type="entry name" value="BlueCu_1"/>
</dbReference>
<name>A0A7X5ALJ3_9GAMM</name>
<evidence type="ECO:0000256" key="4">
    <source>
        <dbReference type="ARBA" id="ARBA00023008"/>
    </source>
</evidence>
<evidence type="ECO:0000313" key="7">
    <source>
        <dbReference type="Proteomes" id="UP000448235"/>
    </source>
</evidence>
<feature type="domain" description="Blue (type 1) copper" evidence="5">
    <location>
        <begin position="30"/>
        <end position="123"/>
    </location>
</feature>
<keyword evidence="1" id="KW-0813">Transport</keyword>
<evidence type="ECO:0000256" key="2">
    <source>
        <dbReference type="ARBA" id="ARBA00022723"/>
    </source>
</evidence>
<keyword evidence="2" id="KW-0479">Metal-binding</keyword>
<organism evidence="6 7">
    <name type="scientific">Halomonas icarae</name>
    <dbReference type="NCBI Taxonomy" id="2691040"/>
    <lineage>
        <taxon>Bacteria</taxon>
        <taxon>Pseudomonadati</taxon>
        <taxon>Pseudomonadota</taxon>
        <taxon>Gammaproteobacteria</taxon>
        <taxon>Oceanospirillales</taxon>
        <taxon>Halomonadaceae</taxon>
        <taxon>Halomonas</taxon>
    </lineage>
</organism>
<dbReference type="InterPro" id="IPR052721">
    <property type="entry name" value="ET_Amicyanin"/>
</dbReference>
<keyword evidence="3" id="KW-0249">Electron transport</keyword>
<dbReference type="PANTHER" id="PTHR36507">
    <property type="entry name" value="BLL1555 PROTEIN"/>
    <property type="match status" value="1"/>
</dbReference>
<evidence type="ECO:0000259" key="5">
    <source>
        <dbReference type="Pfam" id="PF00127"/>
    </source>
</evidence>
<dbReference type="Proteomes" id="UP000448235">
    <property type="component" value="Unassembled WGS sequence"/>
</dbReference>
<dbReference type="EMBL" id="WUTS01000001">
    <property type="protein sequence ID" value="NAW12826.1"/>
    <property type="molecule type" value="Genomic_DNA"/>
</dbReference>
<dbReference type="Pfam" id="PF00127">
    <property type="entry name" value="Copper-bind"/>
    <property type="match status" value="1"/>
</dbReference>